<sequence>MKCMGLFLQTAFKAHFLARTSTTEVEMFQKSEA</sequence>
<reference evidence="1" key="2">
    <citation type="journal article" date="2015" name="Fish Shellfish Immunol.">
        <title>Early steps in the European eel (Anguilla anguilla)-Vibrio vulnificus interaction in the gills: Role of the RtxA13 toxin.</title>
        <authorList>
            <person name="Callol A."/>
            <person name="Pajuelo D."/>
            <person name="Ebbesson L."/>
            <person name="Teles M."/>
            <person name="MacKenzie S."/>
            <person name="Amaro C."/>
        </authorList>
    </citation>
    <scope>NUCLEOTIDE SEQUENCE</scope>
</reference>
<reference evidence="1" key="1">
    <citation type="submission" date="2014-11" db="EMBL/GenBank/DDBJ databases">
        <authorList>
            <person name="Amaro Gonzalez C."/>
        </authorList>
    </citation>
    <scope>NUCLEOTIDE SEQUENCE</scope>
</reference>
<evidence type="ECO:0000313" key="1">
    <source>
        <dbReference type="EMBL" id="JAH13828.1"/>
    </source>
</evidence>
<proteinExistence type="predicted"/>
<dbReference type="AlphaFoldDB" id="A0A0E9QCK7"/>
<protein>
    <submittedName>
        <fullName evidence="1">Uncharacterized protein</fullName>
    </submittedName>
</protein>
<accession>A0A0E9QCK7</accession>
<organism evidence="1">
    <name type="scientific">Anguilla anguilla</name>
    <name type="common">European freshwater eel</name>
    <name type="synonym">Muraena anguilla</name>
    <dbReference type="NCBI Taxonomy" id="7936"/>
    <lineage>
        <taxon>Eukaryota</taxon>
        <taxon>Metazoa</taxon>
        <taxon>Chordata</taxon>
        <taxon>Craniata</taxon>
        <taxon>Vertebrata</taxon>
        <taxon>Euteleostomi</taxon>
        <taxon>Actinopterygii</taxon>
        <taxon>Neopterygii</taxon>
        <taxon>Teleostei</taxon>
        <taxon>Anguilliformes</taxon>
        <taxon>Anguillidae</taxon>
        <taxon>Anguilla</taxon>
    </lineage>
</organism>
<dbReference type="EMBL" id="GBXM01094749">
    <property type="protein sequence ID" value="JAH13828.1"/>
    <property type="molecule type" value="Transcribed_RNA"/>
</dbReference>
<name>A0A0E9QCK7_ANGAN</name>